<evidence type="ECO:0000256" key="1">
    <source>
        <dbReference type="ARBA" id="ARBA00001971"/>
    </source>
</evidence>
<keyword evidence="9" id="KW-0560">Oxidoreductase</keyword>
<protein>
    <recommendedName>
        <fullName evidence="16">Cytochrome P450 monooxygenase</fullName>
    </recommendedName>
</protein>
<dbReference type="SUPFAM" id="SSF48264">
    <property type="entry name" value="Cytochrome P450"/>
    <property type="match status" value="1"/>
</dbReference>
<dbReference type="EMBL" id="JABDTM020028707">
    <property type="protein sequence ID" value="KAH0808505.1"/>
    <property type="molecule type" value="Genomic_DNA"/>
</dbReference>
<dbReference type="InterPro" id="IPR001128">
    <property type="entry name" value="Cyt_P450"/>
</dbReference>
<keyword evidence="6" id="KW-0479">Metal-binding</keyword>
<comment type="subcellular location">
    <subcellularLocation>
        <location evidence="3">Endoplasmic reticulum membrane</location>
        <topology evidence="3">Peripheral membrane protein</topology>
    </subcellularLocation>
    <subcellularLocation>
        <location evidence="2">Microsome membrane</location>
        <topology evidence="2">Peripheral membrane protein</topology>
    </subcellularLocation>
</comment>
<evidence type="ECO:0000313" key="15">
    <source>
        <dbReference type="Proteomes" id="UP000719412"/>
    </source>
</evidence>
<keyword evidence="10" id="KW-0408">Iron</keyword>
<dbReference type="AlphaFoldDB" id="A0A8J6L4W8"/>
<evidence type="ECO:0000256" key="10">
    <source>
        <dbReference type="ARBA" id="ARBA00023004"/>
    </source>
</evidence>
<gene>
    <name evidence="14" type="ORF">GEV33_014285</name>
</gene>
<dbReference type="Gene3D" id="1.10.630.10">
    <property type="entry name" value="Cytochrome P450"/>
    <property type="match status" value="1"/>
</dbReference>
<dbReference type="InterPro" id="IPR002402">
    <property type="entry name" value="Cyt_P450_E_grp-II"/>
</dbReference>
<evidence type="ECO:0000256" key="9">
    <source>
        <dbReference type="ARBA" id="ARBA00023002"/>
    </source>
</evidence>
<evidence type="ECO:0000256" key="2">
    <source>
        <dbReference type="ARBA" id="ARBA00004174"/>
    </source>
</evidence>
<dbReference type="Pfam" id="PF00067">
    <property type="entry name" value="p450"/>
    <property type="match status" value="1"/>
</dbReference>
<dbReference type="GO" id="GO:0004497">
    <property type="term" value="F:monooxygenase activity"/>
    <property type="evidence" value="ECO:0007669"/>
    <property type="project" value="UniProtKB-KW"/>
</dbReference>
<dbReference type="GO" id="GO:0016705">
    <property type="term" value="F:oxidoreductase activity, acting on paired donors, with incorporation or reduction of molecular oxygen"/>
    <property type="evidence" value="ECO:0007669"/>
    <property type="project" value="InterPro"/>
</dbReference>
<keyword evidence="13" id="KW-1133">Transmembrane helix</keyword>
<evidence type="ECO:0000256" key="8">
    <source>
        <dbReference type="ARBA" id="ARBA00022848"/>
    </source>
</evidence>
<dbReference type="PANTHER" id="PTHR24292:SF100">
    <property type="entry name" value="CYTOCHROME P450 6A16, ISOFORM B-RELATED"/>
    <property type="match status" value="1"/>
</dbReference>
<evidence type="ECO:0000313" key="14">
    <source>
        <dbReference type="EMBL" id="KAH0808505.1"/>
    </source>
</evidence>
<reference evidence="14" key="1">
    <citation type="journal article" date="2020" name="J Insects Food Feed">
        <title>The yellow mealworm (Tenebrio molitor) genome: a resource for the emerging insects as food and feed industry.</title>
        <authorList>
            <person name="Eriksson T."/>
            <person name="Andere A."/>
            <person name="Kelstrup H."/>
            <person name="Emery V."/>
            <person name="Picard C."/>
        </authorList>
    </citation>
    <scope>NUCLEOTIDE SEQUENCE</scope>
    <source>
        <strain evidence="14">Stoneville</strain>
        <tissue evidence="14">Whole head</tissue>
    </source>
</reference>
<comment type="similarity">
    <text evidence="4">Belongs to the cytochrome P450 family.</text>
</comment>
<evidence type="ECO:0000256" key="11">
    <source>
        <dbReference type="ARBA" id="ARBA00023033"/>
    </source>
</evidence>
<keyword evidence="13" id="KW-0812">Transmembrane</keyword>
<sequence length="271" mass="30852">MSVITNTLTYDLIAILSSLFIGLIVYYKWKFTYWVKVGLPTLRPSFPFGDTSDMLLGRVAIGDQFQSFYRKFKMNGFKHGGIYLGLQQFYIPVDPEIIKHIMQIDFSHFMNHNINVVDEENDPLNGHLFNLEDEKWRHMRIKLTPTFTSGKMKMMFQTLADCTVGLKDVMDESAETRSAVDIKDILARFTTDIIGSVAFGLECNTLKEPDADFRKYGDINDASGHVSHNRSGGAVATMRGPFNGFIIMNFRFRQPGLLVFGKKSVEDSPRC</sequence>
<dbReference type="PANTHER" id="PTHR24292">
    <property type="entry name" value="CYTOCHROME P450"/>
    <property type="match status" value="1"/>
</dbReference>
<evidence type="ECO:0000256" key="6">
    <source>
        <dbReference type="ARBA" id="ARBA00022723"/>
    </source>
</evidence>
<evidence type="ECO:0000256" key="5">
    <source>
        <dbReference type="ARBA" id="ARBA00022617"/>
    </source>
</evidence>
<comment type="cofactor">
    <cofactor evidence="1">
        <name>heme</name>
        <dbReference type="ChEBI" id="CHEBI:30413"/>
    </cofactor>
</comment>
<dbReference type="GO" id="GO:0005789">
    <property type="term" value="C:endoplasmic reticulum membrane"/>
    <property type="evidence" value="ECO:0007669"/>
    <property type="project" value="UniProtKB-SubCell"/>
</dbReference>
<evidence type="ECO:0000256" key="3">
    <source>
        <dbReference type="ARBA" id="ARBA00004406"/>
    </source>
</evidence>
<keyword evidence="5" id="KW-0349">Heme</keyword>
<evidence type="ECO:0000256" key="13">
    <source>
        <dbReference type="SAM" id="Phobius"/>
    </source>
</evidence>
<feature type="transmembrane region" description="Helical" evidence="13">
    <location>
        <begin position="12"/>
        <end position="29"/>
    </location>
</feature>
<organism evidence="14 15">
    <name type="scientific">Tenebrio molitor</name>
    <name type="common">Yellow mealworm beetle</name>
    <dbReference type="NCBI Taxonomy" id="7067"/>
    <lineage>
        <taxon>Eukaryota</taxon>
        <taxon>Metazoa</taxon>
        <taxon>Ecdysozoa</taxon>
        <taxon>Arthropoda</taxon>
        <taxon>Hexapoda</taxon>
        <taxon>Insecta</taxon>
        <taxon>Pterygota</taxon>
        <taxon>Neoptera</taxon>
        <taxon>Endopterygota</taxon>
        <taxon>Coleoptera</taxon>
        <taxon>Polyphaga</taxon>
        <taxon>Cucujiformia</taxon>
        <taxon>Tenebrionidae</taxon>
        <taxon>Tenebrio</taxon>
    </lineage>
</organism>
<dbReference type="InterPro" id="IPR036396">
    <property type="entry name" value="Cyt_P450_sf"/>
</dbReference>
<dbReference type="InterPro" id="IPR050476">
    <property type="entry name" value="Insect_CytP450_Detox"/>
</dbReference>
<keyword evidence="8" id="KW-0492">Microsome</keyword>
<reference evidence="14" key="2">
    <citation type="submission" date="2021-08" db="EMBL/GenBank/DDBJ databases">
        <authorList>
            <person name="Eriksson T."/>
        </authorList>
    </citation>
    <scope>NUCLEOTIDE SEQUENCE</scope>
    <source>
        <strain evidence="14">Stoneville</strain>
        <tissue evidence="14">Whole head</tissue>
    </source>
</reference>
<evidence type="ECO:0008006" key="16">
    <source>
        <dbReference type="Google" id="ProtNLM"/>
    </source>
</evidence>
<name>A0A8J6L4W8_TENMO</name>
<evidence type="ECO:0000256" key="7">
    <source>
        <dbReference type="ARBA" id="ARBA00022824"/>
    </source>
</evidence>
<dbReference type="GO" id="GO:0005506">
    <property type="term" value="F:iron ion binding"/>
    <property type="evidence" value="ECO:0007669"/>
    <property type="project" value="InterPro"/>
</dbReference>
<keyword evidence="12 13" id="KW-0472">Membrane</keyword>
<evidence type="ECO:0000256" key="4">
    <source>
        <dbReference type="ARBA" id="ARBA00010617"/>
    </source>
</evidence>
<keyword evidence="11" id="KW-0503">Monooxygenase</keyword>
<dbReference type="GO" id="GO:0020037">
    <property type="term" value="F:heme binding"/>
    <property type="evidence" value="ECO:0007669"/>
    <property type="project" value="InterPro"/>
</dbReference>
<accession>A0A8J6L4W8</accession>
<proteinExistence type="inferred from homology"/>
<dbReference type="Proteomes" id="UP000719412">
    <property type="component" value="Unassembled WGS sequence"/>
</dbReference>
<dbReference type="PRINTS" id="PR00464">
    <property type="entry name" value="EP450II"/>
</dbReference>
<keyword evidence="15" id="KW-1185">Reference proteome</keyword>
<comment type="caution">
    <text evidence="14">The sequence shown here is derived from an EMBL/GenBank/DDBJ whole genome shotgun (WGS) entry which is preliminary data.</text>
</comment>
<keyword evidence="7" id="KW-0256">Endoplasmic reticulum</keyword>
<evidence type="ECO:0000256" key="12">
    <source>
        <dbReference type="ARBA" id="ARBA00023136"/>
    </source>
</evidence>